<dbReference type="Proteomes" id="UP001500604">
    <property type="component" value="Unassembled WGS sequence"/>
</dbReference>
<keyword evidence="3" id="KW-0472">Membrane</keyword>
<evidence type="ECO:0000256" key="3">
    <source>
        <dbReference type="ARBA" id="ARBA00023136"/>
    </source>
</evidence>
<dbReference type="Gene3D" id="3.30.1370.130">
    <property type="match status" value="1"/>
</dbReference>
<dbReference type="InterPro" id="IPR004846">
    <property type="entry name" value="T2SS/T3SS_dom"/>
</dbReference>
<proteinExistence type="inferred from homology"/>
<evidence type="ECO:0000256" key="5">
    <source>
        <dbReference type="SAM" id="SignalP"/>
    </source>
</evidence>
<dbReference type="PANTHER" id="PTHR30332:SF24">
    <property type="entry name" value="SECRETIN GSPD-RELATED"/>
    <property type="match status" value="1"/>
</dbReference>
<feature type="domain" description="Type II/III secretion system secretin-like" evidence="6">
    <location>
        <begin position="282"/>
        <end position="435"/>
    </location>
</feature>
<dbReference type="EMBL" id="BAABFL010000434">
    <property type="protein sequence ID" value="GAA4651042.1"/>
    <property type="molecule type" value="Genomic_DNA"/>
</dbReference>
<evidence type="ECO:0000259" key="6">
    <source>
        <dbReference type="Pfam" id="PF00263"/>
    </source>
</evidence>
<feature type="signal peptide" evidence="5">
    <location>
        <begin position="1"/>
        <end position="20"/>
    </location>
</feature>
<evidence type="ECO:0000256" key="2">
    <source>
        <dbReference type="ARBA" id="ARBA00022729"/>
    </source>
</evidence>
<evidence type="ECO:0000313" key="8">
    <source>
        <dbReference type="Proteomes" id="UP001500604"/>
    </source>
</evidence>
<name>A0ABP8V576_9GAMM</name>
<comment type="caution">
    <text evidence="7">The sequence shown here is derived from an EMBL/GenBank/DDBJ whole genome shotgun (WGS) entry which is preliminary data.</text>
</comment>
<feature type="chain" id="PRO_5045549401" description="Type II/III secretion system secretin-like domain-containing protein" evidence="5">
    <location>
        <begin position="21"/>
        <end position="437"/>
    </location>
</feature>
<keyword evidence="2 5" id="KW-0732">Signal</keyword>
<dbReference type="PRINTS" id="PR01337">
    <property type="entry name" value="TYPE3OMGPROT"/>
</dbReference>
<dbReference type="InterPro" id="IPR050810">
    <property type="entry name" value="Bact_Secretion_Sys_Channel"/>
</dbReference>
<evidence type="ECO:0000256" key="4">
    <source>
        <dbReference type="RuleBase" id="RU004003"/>
    </source>
</evidence>
<sequence>MNRMMIALLAILLQSGCATTRPGSDDYQAGREALQELKASLSGQWQPTRADLEQIHGEFHCNNTTADQDLLTDKTVNLEIEEGDLRELLVEVSAQTETSIIMDDYVEGLVSIQLDDTPLATALDSLLSVGDYDYRVYDDYIFVGIREPGAPSFSRLSETCVFRPVFITPEEIITMLPPLYRQYVQPNINKGTLTIVAPRSIQSRLKDDLFLFDRAPDQVVLELTVIEVAKDALDILGIDWHGAKDFAAAASKQYLVDASFFNESVQLPAFKVPQFIDAISLLSRSGEAQIKTMPSIVTLDGHEAAFNSMQTLYGLPQMKQTNGKQQELSYGVQLIITPHVSSNNVIQMNIKNASVSDLVHDKDMPRLVGHSITSSVYVGNGNALIIGGLLQKKTHSKDSGVSGAADLPIVGDLFKQSTDRTYETEILIMIRPRLLNG</sequence>
<protein>
    <recommendedName>
        <fullName evidence="6">Type II/III secretion system secretin-like domain-containing protein</fullName>
    </recommendedName>
</protein>
<comment type="subcellular location">
    <subcellularLocation>
        <location evidence="1">Cell outer membrane</location>
    </subcellularLocation>
</comment>
<dbReference type="Pfam" id="PF00263">
    <property type="entry name" value="Secretin"/>
    <property type="match status" value="1"/>
</dbReference>
<organism evidence="7 8">
    <name type="scientific">Kistimonas scapharcae</name>
    <dbReference type="NCBI Taxonomy" id="1036133"/>
    <lineage>
        <taxon>Bacteria</taxon>
        <taxon>Pseudomonadati</taxon>
        <taxon>Pseudomonadota</taxon>
        <taxon>Gammaproteobacteria</taxon>
        <taxon>Oceanospirillales</taxon>
        <taxon>Endozoicomonadaceae</taxon>
        <taxon>Kistimonas</taxon>
    </lineage>
</organism>
<evidence type="ECO:0000256" key="1">
    <source>
        <dbReference type="ARBA" id="ARBA00004442"/>
    </source>
</evidence>
<evidence type="ECO:0000313" key="7">
    <source>
        <dbReference type="EMBL" id="GAA4651042.1"/>
    </source>
</evidence>
<dbReference type="RefSeq" id="WP_345197341.1">
    <property type="nucleotide sequence ID" value="NZ_BAABFL010000434.1"/>
</dbReference>
<gene>
    <name evidence="7" type="ORF">GCM10023116_33250</name>
</gene>
<comment type="similarity">
    <text evidence="4">Belongs to the bacterial secretin family.</text>
</comment>
<dbReference type="PANTHER" id="PTHR30332">
    <property type="entry name" value="PROBABLE GENERAL SECRETION PATHWAY PROTEIN D"/>
    <property type="match status" value="1"/>
</dbReference>
<keyword evidence="8" id="KW-1185">Reference proteome</keyword>
<accession>A0ABP8V576</accession>
<reference evidence="8" key="1">
    <citation type="journal article" date="2019" name="Int. J. Syst. Evol. Microbiol.">
        <title>The Global Catalogue of Microorganisms (GCM) 10K type strain sequencing project: providing services to taxonomists for standard genome sequencing and annotation.</title>
        <authorList>
            <consortium name="The Broad Institute Genomics Platform"/>
            <consortium name="The Broad Institute Genome Sequencing Center for Infectious Disease"/>
            <person name="Wu L."/>
            <person name="Ma J."/>
        </authorList>
    </citation>
    <scope>NUCLEOTIDE SEQUENCE [LARGE SCALE GENOMIC DNA]</scope>
    <source>
        <strain evidence="8">JCM 17805</strain>
    </source>
</reference>
<dbReference type="InterPro" id="IPR003522">
    <property type="entry name" value="T3SS_OM_pore_YscC"/>
</dbReference>